<evidence type="ECO:0000256" key="3">
    <source>
        <dbReference type="ARBA" id="ARBA00022729"/>
    </source>
</evidence>
<evidence type="ECO:0000313" key="8">
    <source>
        <dbReference type="EMBL" id="MBO2446995.1"/>
    </source>
</evidence>
<keyword evidence="2" id="KW-0964">Secreted</keyword>
<sequence>MSRASIVRVLALPVIVLVGFLGWQIPHDKKPHPAEALPPGSAPVGAASYKVPGKAIVVAPNGDDTASGTSKKPLRTVSKAIAKAPSGGTIVLRGGAYHESVQIPAGKKLTIQNQPGEAAWFDGTSPVGGWVHEDGVWFKDGWTAKFDSSPSYTRGAAPSGNTDFQFLDPKYPLAAHPDQVWVNGTALRQVSTRAEVREGTFYVDDLAQRLYVGSDPGGKDVRASTLEDAITVQGAGTVLRGIGVRGYATSLPDIATVKVTAPDVTVENVIVKQSATSALTVSQAPRARLNRITLADNGLLGLHANEADDLRVESARFEHNNTEHFKFSPVSGGMKITRSRKVAVLNTVSVGNLGKGIWVDESVYDVTLAGNRIVRNADHGLDLELSAKAVVAGNVVRDNGGDGIKINNTSDVQLWNNTFAGNGRTIHLVQDQRRASNPGDPGHDARQTGPDPEMTWLLGKITASNNTFADSRAGAACMVCVEDHSHERSAAEMDIRLNANAYLRRNDQTPQWLVVWSRGKGGPATFGSLAEFKASTGQEAQGIFDDKGTAASPTGGIAATLAPKAEGAARPLPAPIAALLGKPAGTRHMGSWNL</sequence>
<dbReference type="InterPro" id="IPR052052">
    <property type="entry name" value="Polysaccharide_Lyase_9"/>
</dbReference>
<comment type="caution">
    <text evidence="8">The sequence shown here is derived from an EMBL/GenBank/DDBJ whole genome shotgun (WGS) entry which is preliminary data.</text>
</comment>
<dbReference type="EMBL" id="JAGEOJ010000003">
    <property type="protein sequence ID" value="MBO2446995.1"/>
    <property type="molecule type" value="Genomic_DNA"/>
</dbReference>
<dbReference type="Pfam" id="PF13229">
    <property type="entry name" value="Beta_helix"/>
    <property type="match status" value="1"/>
</dbReference>
<keyword evidence="5" id="KW-0812">Transmembrane</keyword>
<dbReference type="InterPro" id="IPR012334">
    <property type="entry name" value="Pectin_lyas_fold"/>
</dbReference>
<keyword evidence="3" id="KW-0732">Signal</keyword>
<dbReference type="Pfam" id="PF07602">
    <property type="entry name" value="DUF1565"/>
    <property type="match status" value="1"/>
</dbReference>
<evidence type="ECO:0000259" key="7">
    <source>
        <dbReference type="Pfam" id="PF13229"/>
    </source>
</evidence>
<proteinExistence type="predicted"/>
<keyword evidence="9" id="KW-1185">Reference proteome</keyword>
<dbReference type="InterPro" id="IPR011459">
    <property type="entry name" value="DUF1565"/>
</dbReference>
<dbReference type="RefSeq" id="WP_208254602.1">
    <property type="nucleotide sequence ID" value="NZ_JAGEOJ010000003.1"/>
</dbReference>
<dbReference type="PANTHER" id="PTHR40088">
    <property type="entry name" value="PECTATE LYASE (EUROFUNG)"/>
    <property type="match status" value="1"/>
</dbReference>
<feature type="region of interest" description="Disordered" evidence="4">
    <location>
        <begin position="432"/>
        <end position="452"/>
    </location>
</feature>
<feature type="domain" description="Right handed beta helix" evidence="7">
    <location>
        <begin position="264"/>
        <end position="419"/>
    </location>
</feature>
<dbReference type="InterPro" id="IPR022441">
    <property type="entry name" value="Para_beta_helix_rpt-2"/>
</dbReference>
<accession>A0A939T8K0</accession>
<dbReference type="InterPro" id="IPR039448">
    <property type="entry name" value="Beta_helix"/>
</dbReference>
<evidence type="ECO:0000256" key="2">
    <source>
        <dbReference type="ARBA" id="ARBA00022525"/>
    </source>
</evidence>
<dbReference type="NCBIfam" id="TIGR03804">
    <property type="entry name" value="para_beta_helix"/>
    <property type="match status" value="1"/>
</dbReference>
<dbReference type="GO" id="GO:0016837">
    <property type="term" value="F:carbon-oxygen lyase activity, acting on polysaccharides"/>
    <property type="evidence" value="ECO:0007669"/>
    <property type="project" value="TreeGrafter"/>
</dbReference>
<evidence type="ECO:0000256" key="5">
    <source>
        <dbReference type="SAM" id="Phobius"/>
    </source>
</evidence>
<evidence type="ECO:0000256" key="1">
    <source>
        <dbReference type="ARBA" id="ARBA00004613"/>
    </source>
</evidence>
<dbReference type="SMART" id="SM00710">
    <property type="entry name" value="PbH1"/>
    <property type="match status" value="6"/>
</dbReference>
<dbReference type="PANTHER" id="PTHR40088:SF2">
    <property type="entry name" value="SECRETED SUGAR HYDROLASE"/>
    <property type="match status" value="1"/>
</dbReference>
<dbReference type="AlphaFoldDB" id="A0A939T8K0"/>
<evidence type="ECO:0000313" key="9">
    <source>
        <dbReference type="Proteomes" id="UP000669179"/>
    </source>
</evidence>
<dbReference type="GO" id="GO:0005576">
    <property type="term" value="C:extracellular region"/>
    <property type="evidence" value="ECO:0007669"/>
    <property type="project" value="UniProtKB-SubCell"/>
</dbReference>
<name>A0A939T8K0_9ACTN</name>
<evidence type="ECO:0000259" key="6">
    <source>
        <dbReference type="Pfam" id="PF07602"/>
    </source>
</evidence>
<dbReference type="Proteomes" id="UP000669179">
    <property type="component" value="Unassembled WGS sequence"/>
</dbReference>
<feature type="transmembrane region" description="Helical" evidence="5">
    <location>
        <begin position="7"/>
        <end position="25"/>
    </location>
</feature>
<keyword evidence="5" id="KW-1133">Transmembrane helix</keyword>
<dbReference type="Gene3D" id="2.160.20.10">
    <property type="entry name" value="Single-stranded right-handed beta-helix, Pectin lyase-like"/>
    <property type="match status" value="2"/>
</dbReference>
<dbReference type="SUPFAM" id="SSF51126">
    <property type="entry name" value="Pectin lyase-like"/>
    <property type="match status" value="1"/>
</dbReference>
<gene>
    <name evidence="8" type="ORF">J4573_07830</name>
</gene>
<organism evidence="8 9">
    <name type="scientific">Actinomadura barringtoniae</name>
    <dbReference type="NCBI Taxonomy" id="1427535"/>
    <lineage>
        <taxon>Bacteria</taxon>
        <taxon>Bacillati</taxon>
        <taxon>Actinomycetota</taxon>
        <taxon>Actinomycetes</taxon>
        <taxon>Streptosporangiales</taxon>
        <taxon>Thermomonosporaceae</taxon>
        <taxon>Actinomadura</taxon>
    </lineage>
</organism>
<feature type="domain" description="DUF1565" evidence="6">
    <location>
        <begin position="61"/>
        <end position="100"/>
    </location>
</feature>
<comment type="subcellular location">
    <subcellularLocation>
        <location evidence="1">Secreted</location>
    </subcellularLocation>
</comment>
<evidence type="ECO:0000256" key="4">
    <source>
        <dbReference type="SAM" id="MobiDB-lite"/>
    </source>
</evidence>
<protein>
    <submittedName>
        <fullName evidence="8">Right-handed parallel beta-helix repeat-containing protein</fullName>
    </submittedName>
</protein>
<keyword evidence="5" id="KW-0472">Membrane</keyword>
<dbReference type="InterPro" id="IPR011050">
    <property type="entry name" value="Pectin_lyase_fold/virulence"/>
</dbReference>
<dbReference type="InterPro" id="IPR006626">
    <property type="entry name" value="PbH1"/>
</dbReference>
<reference evidence="8" key="1">
    <citation type="submission" date="2021-03" db="EMBL/GenBank/DDBJ databases">
        <authorList>
            <person name="Kanchanasin P."/>
            <person name="Saeng-In P."/>
            <person name="Phongsopitanun W."/>
            <person name="Yuki M."/>
            <person name="Kudo T."/>
            <person name="Ohkuma M."/>
            <person name="Tanasupawat S."/>
        </authorList>
    </citation>
    <scope>NUCLEOTIDE SEQUENCE</scope>
    <source>
        <strain evidence="8">GKU 128</strain>
    </source>
</reference>